<dbReference type="RefSeq" id="WP_245978386.1">
    <property type="nucleotide sequence ID" value="NZ_AP019700.1"/>
</dbReference>
<gene>
    <name evidence="3" type="ORF">EDC65_3383</name>
</gene>
<evidence type="ECO:0000313" key="4">
    <source>
        <dbReference type="Proteomes" id="UP000278222"/>
    </source>
</evidence>
<dbReference type="PANTHER" id="PTHR13420">
    <property type="entry name" value="UPF0235 PROTEIN C15ORF40"/>
    <property type="match status" value="1"/>
</dbReference>
<evidence type="ECO:0000256" key="1">
    <source>
        <dbReference type="ARBA" id="ARBA00010364"/>
    </source>
</evidence>
<organism evidence="3 4">
    <name type="scientific">Stella humosa</name>
    <dbReference type="NCBI Taxonomy" id="94"/>
    <lineage>
        <taxon>Bacteria</taxon>
        <taxon>Pseudomonadati</taxon>
        <taxon>Pseudomonadota</taxon>
        <taxon>Alphaproteobacteria</taxon>
        <taxon>Rhodospirillales</taxon>
        <taxon>Stellaceae</taxon>
        <taxon>Stella</taxon>
    </lineage>
</organism>
<dbReference type="Proteomes" id="UP000278222">
    <property type="component" value="Unassembled WGS sequence"/>
</dbReference>
<accession>A0A3N1L0R1</accession>
<dbReference type="NCBIfam" id="TIGR00251">
    <property type="entry name" value="DUF167 family protein"/>
    <property type="match status" value="1"/>
</dbReference>
<dbReference type="Pfam" id="PF02594">
    <property type="entry name" value="DUF167"/>
    <property type="match status" value="1"/>
</dbReference>
<reference evidence="3 4" key="1">
    <citation type="submission" date="2018-11" db="EMBL/GenBank/DDBJ databases">
        <title>Genomic Encyclopedia of Type Strains, Phase IV (KMG-IV): sequencing the most valuable type-strain genomes for metagenomic binning, comparative biology and taxonomic classification.</title>
        <authorList>
            <person name="Goeker M."/>
        </authorList>
    </citation>
    <scope>NUCLEOTIDE SEQUENCE [LARGE SCALE GENOMIC DNA]</scope>
    <source>
        <strain evidence="3 4">DSM 5900</strain>
    </source>
</reference>
<dbReference type="AlphaFoldDB" id="A0A3N1L0R1"/>
<dbReference type="Gene3D" id="3.30.1200.10">
    <property type="entry name" value="YggU-like"/>
    <property type="match status" value="1"/>
</dbReference>
<dbReference type="SUPFAM" id="SSF69786">
    <property type="entry name" value="YggU-like"/>
    <property type="match status" value="1"/>
</dbReference>
<dbReference type="InterPro" id="IPR003746">
    <property type="entry name" value="DUF167"/>
</dbReference>
<dbReference type="EMBL" id="RJKX01000015">
    <property type="protein sequence ID" value="ROP84036.1"/>
    <property type="molecule type" value="Genomic_DNA"/>
</dbReference>
<sequence length="123" mass="12755">MNTSPADPAPADPAPPAAGWPFTIGDGCVRLAVRLTPGASADRLLGVAADEAGLPVLRAQVTAAPENGKANAALVGLLAKRWRLPRSSITVMQGATGRRKLLRIAGEPAALARRIMEALERDD</sequence>
<dbReference type="GO" id="GO:0005737">
    <property type="term" value="C:cytoplasm"/>
    <property type="evidence" value="ECO:0007669"/>
    <property type="project" value="TreeGrafter"/>
</dbReference>
<protein>
    <recommendedName>
        <fullName evidence="2">UPF0235 protein EDC65_3383</fullName>
    </recommendedName>
</protein>
<evidence type="ECO:0000256" key="2">
    <source>
        <dbReference type="HAMAP-Rule" id="MF_00634"/>
    </source>
</evidence>
<keyword evidence="4" id="KW-1185">Reference proteome</keyword>
<dbReference type="SMART" id="SM01152">
    <property type="entry name" value="DUF167"/>
    <property type="match status" value="1"/>
</dbReference>
<dbReference type="HAMAP" id="MF_00634">
    <property type="entry name" value="UPF0235"/>
    <property type="match status" value="1"/>
</dbReference>
<name>A0A3N1L0R1_9PROT</name>
<dbReference type="InterPro" id="IPR036591">
    <property type="entry name" value="YggU-like_sf"/>
</dbReference>
<evidence type="ECO:0000313" key="3">
    <source>
        <dbReference type="EMBL" id="ROP84036.1"/>
    </source>
</evidence>
<dbReference type="PANTHER" id="PTHR13420:SF7">
    <property type="entry name" value="UPF0235 PROTEIN C15ORF40"/>
    <property type="match status" value="1"/>
</dbReference>
<comment type="similarity">
    <text evidence="1 2">Belongs to the UPF0235 family.</text>
</comment>
<comment type="caution">
    <text evidence="3">The sequence shown here is derived from an EMBL/GenBank/DDBJ whole genome shotgun (WGS) entry which is preliminary data.</text>
</comment>
<proteinExistence type="inferred from homology"/>